<accession>A0ABN6NBS4</accession>
<evidence type="ECO:0000256" key="3">
    <source>
        <dbReference type="ARBA" id="ARBA00023125"/>
    </source>
</evidence>
<keyword evidence="2" id="KW-0731">Sigma factor</keyword>
<gene>
    <name evidence="6" type="ORF">AMPC_38160</name>
</gene>
<dbReference type="InterPro" id="IPR039425">
    <property type="entry name" value="RNA_pol_sigma-70-like"/>
</dbReference>
<dbReference type="InterPro" id="IPR007627">
    <property type="entry name" value="RNA_pol_sigma70_r2"/>
</dbReference>
<proteinExistence type="predicted"/>
<dbReference type="Proteomes" id="UP001162734">
    <property type="component" value="Chromosome"/>
</dbReference>
<evidence type="ECO:0000313" key="7">
    <source>
        <dbReference type="Proteomes" id="UP001162734"/>
    </source>
</evidence>
<keyword evidence="7" id="KW-1185">Reference proteome</keyword>
<sequence>MTATGGEPLQALEARVRALLAAGDERGAATEAIRGLGPDVLRYLRTVLHVEDDARDAFSRFAENLWRGLPGFRGEAGLRTWAFRIAWNAALHLRDEAWRKRGRPFHPGEASALAEEVRTRTVVRVERQRDALARLRAALSPEEQSLLTLRLEQQLPWGEIAQVLAADGAPASADTVSKRFERLKERLARLAKEQGFLE</sequence>
<evidence type="ECO:0000256" key="2">
    <source>
        <dbReference type="ARBA" id="ARBA00023082"/>
    </source>
</evidence>
<keyword evidence="1" id="KW-0805">Transcription regulation</keyword>
<keyword evidence="4" id="KW-0804">Transcription</keyword>
<dbReference type="InterPro" id="IPR013325">
    <property type="entry name" value="RNA_pol_sigma_r2"/>
</dbReference>
<dbReference type="NCBIfam" id="TIGR02937">
    <property type="entry name" value="sigma70-ECF"/>
    <property type="match status" value="1"/>
</dbReference>
<dbReference type="SUPFAM" id="SSF88946">
    <property type="entry name" value="Sigma2 domain of RNA polymerase sigma factors"/>
    <property type="match status" value="1"/>
</dbReference>
<evidence type="ECO:0000259" key="5">
    <source>
        <dbReference type="Pfam" id="PF04542"/>
    </source>
</evidence>
<keyword evidence="3" id="KW-0238">DNA-binding</keyword>
<dbReference type="EMBL" id="AP025592">
    <property type="protein sequence ID" value="BDG10703.1"/>
    <property type="molecule type" value="Genomic_DNA"/>
</dbReference>
<dbReference type="Pfam" id="PF04542">
    <property type="entry name" value="Sigma70_r2"/>
    <property type="match status" value="1"/>
</dbReference>
<feature type="domain" description="RNA polymerase sigma-70 region 2" evidence="5">
    <location>
        <begin position="34"/>
        <end position="98"/>
    </location>
</feature>
<dbReference type="InterPro" id="IPR036388">
    <property type="entry name" value="WH-like_DNA-bd_sf"/>
</dbReference>
<organism evidence="6 7">
    <name type="scientific">Anaeromyxobacter paludicola</name>
    <dbReference type="NCBI Taxonomy" id="2918171"/>
    <lineage>
        <taxon>Bacteria</taxon>
        <taxon>Pseudomonadati</taxon>
        <taxon>Myxococcota</taxon>
        <taxon>Myxococcia</taxon>
        <taxon>Myxococcales</taxon>
        <taxon>Cystobacterineae</taxon>
        <taxon>Anaeromyxobacteraceae</taxon>
        <taxon>Anaeromyxobacter</taxon>
    </lineage>
</organism>
<name>A0ABN6NBS4_9BACT</name>
<dbReference type="InterPro" id="IPR014284">
    <property type="entry name" value="RNA_pol_sigma-70_dom"/>
</dbReference>
<dbReference type="Gene3D" id="1.10.1740.10">
    <property type="match status" value="1"/>
</dbReference>
<evidence type="ECO:0000256" key="1">
    <source>
        <dbReference type="ARBA" id="ARBA00023015"/>
    </source>
</evidence>
<protein>
    <recommendedName>
        <fullName evidence="5">RNA polymerase sigma-70 region 2 domain-containing protein</fullName>
    </recommendedName>
</protein>
<dbReference type="RefSeq" id="WP_248343208.1">
    <property type="nucleotide sequence ID" value="NZ_AP025592.1"/>
</dbReference>
<dbReference type="Gene3D" id="1.10.10.10">
    <property type="entry name" value="Winged helix-like DNA-binding domain superfamily/Winged helix DNA-binding domain"/>
    <property type="match status" value="1"/>
</dbReference>
<dbReference type="PANTHER" id="PTHR43133:SF8">
    <property type="entry name" value="RNA POLYMERASE SIGMA FACTOR HI_1459-RELATED"/>
    <property type="match status" value="1"/>
</dbReference>
<evidence type="ECO:0000313" key="6">
    <source>
        <dbReference type="EMBL" id="BDG10703.1"/>
    </source>
</evidence>
<evidence type="ECO:0000256" key="4">
    <source>
        <dbReference type="ARBA" id="ARBA00023163"/>
    </source>
</evidence>
<dbReference type="PANTHER" id="PTHR43133">
    <property type="entry name" value="RNA POLYMERASE ECF-TYPE SIGMA FACTO"/>
    <property type="match status" value="1"/>
</dbReference>
<reference evidence="7" key="1">
    <citation type="journal article" date="2022" name="Int. J. Syst. Evol. Microbiol.">
        <title>Anaeromyxobacter oryzae sp. nov., Anaeromyxobacter diazotrophicus sp. nov. and Anaeromyxobacter paludicola sp. nov., isolated from paddy soils.</title>
        <authorList>
            <person name="Itoh H."/>
            <person name="Xu Z."/>
            <person name="Mise K."/>
            <person name="Masuda Y."/>
            <person name="Ushijima N."/>
            <person name="Hayakawa C."/>
            <person name="Shiratori Y."/>
            <person name="Senoo K."/>
        </authorList>
    </citation>
    <scope>NUCLEOTIDE SEQUENCE [LARGE SCALE GENOMIC DNA]</scope>
    <source>
        <strain evidence="7">Red630</strain>
    </source>
</reference>